<protein>
    <submittedName>
        <fullName evidence="3">START domain-containing protein</fullName>
    </submittedName>
</protein>
<dbReference type="RefSeq" id="WP_019363210.1">
    <property type="nucleotide sequence ID" value="NZ_LT629972.1"/>
</dbReference>
<feature type="chain" id="PRO_5009299195" evidence="1">
    <location>
        <begin position="23"/>
        <end position="221"/>
    </location>
</feature>
<dbReference type="OrthoDB" id="5734556at2"/>
<keyword evidence="1" id="KW-0732">Signal</keyword>
<dbReference type="InterPro" id="IPR023393">
    <property type="entry name" value="START-like_dom_sf"/>
</dbReference>
<evidence type="ECO:0000256" key="1">
    <source>
        <dbReference type="SAM" id="SignalP"/>
    </source>
</evidence>
<dbReference type="Proteomes" id="UP000182272">
    <property type="component" value="Chromosome I"/>
</dbReference>
<dbReference type="InterPro" id="IPR002913">
    <property type="entry name" value="START_lipid-bd_dom"/>
</dbReference>
<accession>A0A1H6P3W9</accession>
<sequence length="221" mass="24295">MRTLLSVIALTTACLGSTVSAAAEHWNLAREEDGIQVFLSKVPGSRYQSFRGVTDIKASVATLRDLQENLRVACKWLYACAEMRLLKNDGDDTWVYLTTDLPWPAAPRDMVLHVHSEQTDDGNLTRHLEATPDYLPPVPGLIRVRQLNGLWKMLPKGDGVTEVTYQLQAEPAGDIPSWLANQFVVDAPIVSLKTLRAVAERQGIHPAANNDAALLNSTDAP</sequence>
<name>A0A1H6P3W9_9PSED</name>
<dbReference type="PANTHER" id="PTHR19308">
    <property type="entry name" value="PHOSPHATIDYLCHOLINE TRANSFER PROTEIN"/>
    <property type="match status" value="1"/>
</dbReference>
<evidence type="ECO:0000313" key="3">
    <source>
        <dbReference type="EMBL" id="SEI18620.1"/>
    </source>
</evidence>
<organism evidence="3 4">
    <name type="scientific">Pseudomonas asplenii</name>
    <dbReference type="NCBI Taxonomy" id="53407"/>
    <lineage>
        <taxon>Bacteria</taxon>
        <taxon>Pseudomonadati</taxon>
        <taxon>Pseudomonadota</taxon>
        <taxon>Gammaproteobacteria</taxon>
        <taxon>Pseudomonadales</taxon>
        <taxon>Pseudomonadaceae</taxon>
        <taxon>Pseudomonas</taxon>
    </lineage>
</organism>
<dbReference type="CDD" id="cd08876">
    <property type="entry name" value="START_1"/>
    <property type="match status" value="1"/>
</dbReference>
<dbReference type="InterPro" id="IPR028347">
    <property type="entry name" value="START_dom_prot"/>
</dbReference>
<dbReference type="InterPro" id="IPR051213">
    <property type="entry name" value="START_lipid_transfer"/>
</dbReference>
<dbReference type="PANTHER" id="PTHR19308:SF14">
    <property type="entry name" value="START DOMAIN-CONTAINING PROTEIN"/>
    <property type="match status" value="1"/>
</dbReference>
<feature type="domain" description="START" evidence="2">
    <location>
        <begin position="26"/>
        <end position="204"/>
    </location>
</feature>
<dbReference type="Pfam" id="PF01852">
    <property type="entry name" value="START"/>
    <property type="match status" value="1"/>
</dbReference>
<evidence type="ECO:0000259" key="2">
    <source>
        <dbReference type="PROSITE" id="PS50848"/>
    </source>
</evidence>
<reference evidence="3 4" key="1">
    <citation type="submission" date="2016-10" db="EMBL/GenBank/DDBJ databases">
        <authorList>
            <person name="de Groot N.N."/>
        </authorList>
    </citation>
    <scope>NUCLEOTIDE SEQUENCE [LARGE SCALE GENOMIC DNA]</scope>
    <source>
        <strain evidence="3 4">LMG 2158</strain>
    </source>
</reference>
<dbReference type="PROSITE" id="PS50848">
    <property type="entry name" value="START"/>
    <property type="match status" value="1"/>
</dbReference>
<dbReference type="GO" id="GO:0005737">
    <property type="term" value="C:cytoplasm"/>
    <property type="evidence" value="ECO:0007669"/>
    <property type="project" value="UniProtKB-ARBA"/>
</dbReference>
<dbReference type="SUPFAM" id="SSF55961">
    <property type="entry name" value="Bet v1-like"/>
    <property type="match status" value="1"/>
</dbReference>
<feature type="signal peptide" evidence="1">
    <location>
        <begin position="1"/>
        <end position="22"/>
    </location>
</feature>
<dbReference type="AlphaFoldDB" id="A0A1H6P3W9"/>
<dbReference type="GO" id="GO:0008289">
    <property type="term" value="F:lipid binding"/>
    <property type="evidence" value="ECO:0007669"/>
    <property type="project" value="InterPro"/>
</dbReference>
<dbReference type="PIRSF" id="PIRSF039033">
    <property type="entry name" value="START_dom"/>
    <property type="match status" value="1"/>
</dbReference>
<evidence type="ECO:0000313" key="4">
    <source>
        <dbReference type="Proteomes" id="UP000182272"/>
    </source>
</evidence>
<dbReference type="Gene3D" id="3.30.530.20">
    <property type="match status" value="1"/>
</dbReference>
<dbReference type="EMBL" id="LT629972">
    <property type="protein sequence ID" value="SEI18620.1"/>
    <property type="molecule type" value="Genomic_DNA"/>
</dbReference>
<proteinExistence type="predicted"/>
<gene>
    <name evidence="3" type="ORF">SAMN05216581_3726</name>
</gene>